<name>A0ACC2RHW5_9FUNG</name>
<evidence type="ECO:0000313" key="2">
    <source>
        <dbReference type="Proteomes" id="UP001165960"/>
    </source>
</evidence>
<organism evidence="1 2">
    <name type="scientific">Entomophthora muscae</name>
    <dbReference type="NCBI Taxonomy" id="34485"/>
    <lineage>
        <taxon>Eukaryota</taxon>
        <taxon>Fungi</taxon>
        <taxon>Fungi incertae sedis</taxon>
        <taxon>Zoopagomycota</taxon>
        <taxon>Entomophthoromycotina</taxon>
        <taxon>Entomophthoromycetes</taxon>
        <taxon>Entomophthorales</taxon>
        <taxon>Entomophthoraceae</taxon>
        <taxon>Entomophthora</taxon>
    </lineage>
</organism>
<proteinExistence type="predicted"/>
<keyword evidence="2" id="KW-1185">Reference proteome</keyword>
<gene>
    <name evidence="1" type="ORF">DSO57_1022158</name>
</gene>
<protein>
    <submittedName>
        <fullName evidence="1">Uncharacterized protein</fullName>
    </submittedName>
</protein>
<sequence>MKKLFFKVNNRAKVNVVKPMFLEGIRVQNANGHFVLVSSLWKSKTVLLKVLRRFGCPLCRYESRLLSELKPEFEFLGIRLVAIGFERVGLEDFIAGGFWEWELFIDTERSIYTALNLHKVSVSTGLRNMVSASTLAATAAAHRAGIFGDLRGDDFQLGGTFVVERATGKLLYEYRQKFAASYASIRDIYALCGGDPDEVEEKAPLECLVYRSMRDLDKKCFLD</sequence>
<accession>A0ACC2RHW5</accession>
<comment type="caution">
    <text evidence="1">The sequence shown here is derived from an EMBL/GenBank/DDBJ whole genome shotgun (WGS) entry which is preliminary data.</text>
</comment>
<dbReference type="EMBL" id="QTSX02007210">
    <property type="protein sequence ID" value="KAJ9049655.1"/>
    <property type="molecule type" value="Genomic_DNA"/>
</dbReference>
<evidence type="ECO:0000313" key="1">
    <source>
        <dbReference type="EMBL" id="KAJ9049655.1"/>
    </source>
</evidence>
<dbReference type="Proteomes" id="UP001165960">
    <property type="component" value="Unassembled WGS sequence"/>
</dbReference>
<reference evidence="1" key="1">
    <citation type="submission" date="2022-04" db="EMBL/GenBank/DDBJ databases">
        <title>Genome of the entomopathogenic fungus Entomophthora muscae.</title>
        <authorList>
            <person name="Elya C."/>
            <person name="Lovett B.R."/>
            <person name="Lee E."/>
            <person name="Macias A.M."/>
            <person name="Hajek A.E."/>
            <person name="De Bivort B.L."/>
            <person name="Kasson M.T."/>
            <person name="De Fine Licht H.H."/>
            <person name="Stajich J.E."/>
        </authorList>
    </citation>
    <scope>NUCLEOTIDE SEQUENCE</scope>
    <source>
        <strain evidence="1">Berkeley</strain>
    </source>
</reference>